<dbReference type="EMBL" id="JAJGCB010000018">
    <property type="protein sequence ID" value="KAJ8988444.1"/>
    <property type="molecule type" value="Genomic_DNA"/>
</dbReference>
<comment type="caution">
    <text evidence="1">The sequence shown here is derived from an EMBL/GenBank/DDBJ whole genome shotgun (WGS) entry which is preliminary data.</text>
</comment>
<evidence type="ECO:0000313" key="2">
    <source>
        <dbReference type="Proteomes" id="UP001161757"/>
    </source>
</evidence>
<dbReference type="Proteomes" id="UP001161757">
    <property type="component" value="Unassembled WGS sequence"/>
</dbReference>
<proteinExistence type="predicted"/>
<organism evidence="1 2">
    <name type="scientific">Exophiala dermatitidis</name>
    <name type="common">Black yeast-like fungus</name>
    <name type="synonym">Wangiella dermatitidis</name>
    <dbReference type="NCBI Taxonomy" id="5970"/>
    <lineage>
        <taxon>Eukaryota</taxon>
        <taxon>Fungi</taxon>
        <taxon>Dikarya</taxon>
        <taxon>Ascomycota</taxon>
        <taxon>Pezizomycotina</taxon>
        <taxon>Eurotiomycetes</taxon>
        <taxon>Chaetothyriomycetidae</taxon>
        <taxon>Chaetothyriales</taxon>
        <taxon>Herpotrichiellaceae</taxon>
        <taxon>Exophiala</taxon>
    </lineage>
</organism>
<evidence type="ECO:0000313" key="1">
    <source>
        <dbReference type="EMBL" id="KAJ8988444.1"/>
    </source>
</evidence>
<accession>A0AAN6ENM1</accession>
<gene>
    <name evidence="1" type="ORF">HRR80_007471</name>
</gene>
<reference evidence="1" key="1">
    <citation type="submission" date="2023-01" db="EMBL/GenBank/DDBJ databases">
        <title>Exophiala dermititidis isolated from Cystic Fibrosis Patient.</title>
        <authorList>
            <person name="Kurbessoian T."/>
            <person name="Crocker A."/>
            <person name="Murante D."/>
            <person name="Hogan D.A."/>
            <person name="Stajich J.E."/>
        </authorList>
    </citation>
    <scope>NUCLEOTIDE SEQUENCE</scope>
    <source>
        <strain evidence="1">Ex8</strain>
    </source>
</reference>
<protein>
    <submittedName>
        <fullName evidence="1">Uncharacterized protein</fullName>
    </submittedName>
</protein>
<sequence length="118" mass="13293">MMRCLNECFGGSLLRPLMLEASLVLVATSHISIIGKAPCPILFQLTWKHLLRPPFFQSSRWRHKPVLQKDDMSQSEMSGSVIVRELPVTYHLPFAQKTSKPVAGSPGILICIPRLQLR</sequence>
<name>A0AAN6ENM1_EXODE</name>
<dbReference type="AlphaFoldDB" id="A0AAN6ENM1"/>